<feature type="transmembrane region" description="Helical" evidence="1">
    <location>
        <begin position="359"/>
        <end position="378"/>
    </location>
</feature>
<feature type="transmembrane region" description="Helical" evidence="1">
    <location>
        <begin position="399"/>
        <end position="426"/>
    </location>
</feature>
<feature type="transmembrane region" description="Helical" evidence="1">
    <location>
        <begin position="155"/>
        <end position="174"/>
    </location>
</feature>
<keyword evidence="1" id="KW-0472">Membrane</keyword>
<feature type="transmembrane region" description="Helical" evidence="1">
    <location>
        <begin position="438"/>
        <end position="461"/>
    </location>
</feature>
<keyword evidence="1" id="KW-1133">Transmembrane helix</keyword>
<dbReference type="RefSeq" id="WP_077351080.1">
    <property type="nucleotide sequence ID" value="NZ_CP019607.1"/>
</dbReference>
<accession>A0A1Q2CZY2</accession>
<dbReference type="OrthoDB" id="5142620at2"/>
<feature type="transmembrane region" description="Helical" evidence="1">
    <location>
        <begin position="113"/>
        <end position="135"/>
    </location>
</feature>
<dbReference type="PANTHER" id="PTHR37305">
    <property type="entry name" value="INTEGRAL MEMBRANE PROTEIN-RELATED"/>
    <property type="match status" value="1"/>
</dbReference>
<feature type="transmembrane region" description="Helical" evidence="1">
    <location>
        <begin position="468"/>
        <end position="490"/>
    </location>
</feature>
<evidence type="ECO:0000313" key="3">
    <source>
        <dbReference type="Proteomes" id="UP000188235"/>
    </source>
</evidence>
<feature type="transmembrane region" description="Helical" evidence="1">
    <location>
        <begin position="70"/>
        <end position="92"/>
    </location>
</feature>
<name>A0A1Q2CZY2_9ACTN</name>
<feature type="transmembrane region" description="Helical" evidence="1">
    <location>
        <begin position="16"/>
        <end position="35"/>
    </location>
</feature>
<organism evidence="2 3">
    <name type="scientific">Tessaracoccus flavescens</name>
    <dbReference type="NCBI Taxonomy" id="399497"/>
    <lineage>
        <taxon>Bacteria</taxon>
        <taxon>Bacillati</taxon>
        <taxon>Actinomycetota</taxon>
        <taxon>Actinomycetes</taxon>
        <taxon>Propionibacteriales</taxon>
        <taxon>Propionibacteriaceae</taxon>
        <taxon>Tessaracoccus</taxon>
    </lineage>
</organism>
<reference evidence="2 3" key="1">
    <citation type="journal article" date="2008" name="Int. J. Syst. Evol. Microbiol.">
        <title>Tessaracoccus flavescens sp. nov., isolated from marine sediment.</title>
        <authorList>
            <person name="Lee D.W."/>
            <person name="Lee S.D."/>
        </authorList>
    </citation>
    <scope>NUCLEOTIDE SEQUENCE [LARGE SCALE GENOMIC DNA]</scope>
    <source>
        <strain evidence="2 3">SST-39T</strain>
    </source>
</reference>
<feature type="transmembrane region" description="Helical" evidence="1">
    <location>
        <begin position="186"/>
        <end position="204"/>
    </location>
</feature>
<keyword evidence="3" id="KW-1185">Reference proteome</keyword>
<evidence type="ECO:0000313" key="2">
    <source>
        <dbReference type="EMBL" id="AQP51614.1"/>
    </source>
</evidence>
<sequence>MSAAVVARGLSEQWKGLTVTAVSVGAMLLLGLWVYQDLDLSIYDALPEAARALMGIPAGADPSLMAYNEMLAAVGALAFTGVSVSLGSRAVAADEAAGRASLVLATPTSRAAFALGKAGATVVAILAGGALLWGIAEAAPRLLGVSLGGSHVSALMAHLVANGLFHAGLAFAIATGLGSRSLGGGVAATVMVGGWLASSLLPMWREGAADWIPWTWFNGSKPLVNGIDGGHLALLLGGAALLIAGGVVGLSVRELRTAAARPGLVQRLRALPGVGRLLQPTGRGASLLSIRLAGHRVLVAYVSLLLAGVMGPAMPAMYMGLRDSLDGFAASFPQSMADLFGGGDLSTAAGFLHLETFGMVAPLCVILVVTAVANAGIAGEEAAGRMSVLLAQPLGRGRVYVATAATVVVYSVLVSGLLFLGCWAGLALADVELPLGNLAWACLLLMLLGWAFGAFALLLSAGTGRTSVTVWGTTAVAVVSYFGYTLLSAAGRRGLGWWSPFSAYLEGPPLAEGAAWWQPVWLAVAALVCGVLGLVLWLRRDVRAGRA</sequence>
<feature type="transmembrane region" description="Helical" evidence="1">
    <location>
        <begin position="516"/>
        <end position="538"/>
    </location>
</feature>
<dbReference type="PANTHER" id="PTHR37305:SF1">
    <property type="entry name" value="MEMBRANE PROTEIN"/>
    <property type="match status" value="1"/>
</dbReference>
<feature type="transmembrane region" description="Helical" evidence="1">
    <location>
        <begin position="298"/>
        <end position="318"/>
    </location>
</feature>
<evidence type="ECO:0008006" key="4">
    <source>
        <dbReference type="Google" id="ProtNLM"/>
    </source>
</evidence>
<dbReference type="EMBL" id="CP019607">
    <property type="protein sequence ID" value="AQP51614.1"/>
    <property type="molecule type" value="Genomic_DNA"/>
</dbReference>
<dbReference type="Proteomes" id="UP000188235">
    <property type="component" value="Chromosome"/>
</dbReference>
<feature type="transmembrane region" description="Helical" evidence="1">
    <location>
        <begin position="232"/>
        <end position="252"/>
    </location>
</feature>
<proteinExistence type="predicted"/>
<evidence type="ECO:0000256" key="1">
    <source>
        <dbReference type="SAM" id="Phobius"/>
    </source>
</evidence>
<dbReference type="KEGG" id="tfa:BW733_13085"/>
<protein>
    <recommendedName>
        <fullName evidence="4">ABC transporter permease</fullName>
    </recommendedName>
</protein>
<gene>
    <name evidence="2" type="ORF">BW733_13085</name>
</gene>
<keyword evidence="1" id="KW-0812">Transmembrane</keyword>
<dbReference type="AlphaFoldDB" id="A0A1Q2CZY2"/>
<dbReference type="STRING" id="399497.BW733_13085"/>